<accession>A0A0F8ZZB8</accession>
<dbReference type="AlphaFoldDB" id="A0A0F8ZZB8"/>
<proteinExistence type="predicted"/>
<dbReference type="EMBL" id="LAZR01048765">
    <property type="protein sequence ID" value="KKK91190.1"/>
    <property type="molecule type" value="Genomic_DNA"/>
</dbReference>
<name>A0A0F8ZZB8_9ZZZZ</name>
<protein>
    <submittedName>
        <fullName evidence="1">Uncharacterized protein</fullName>
    </submittedName>
</protein>
<reference evidence="1" key="1">
    <citation type="journal article" date="2015" name="Nature">
        <title>Complex archaea that bridge the gap between prokaryotes and eukaryotes.</title>
        <authorList>
            <person name="Spang A."/>
            <person name="Saw J.H."/>
            <person name="Jorgensen S.L."/>
            <person name="Zaremba-Niedzwiedzka K."/>
            <person name="Martijn J."/>
            <person name="Lind A.E."/>
            <person name="van Eijk R."/>
            <person name="Schleper C."/>
            <person name="Guy L."/>
            <person name="Ettema T.J."/>
        </authorList>
    </citation>
    <scope>NUCLEOTIDE SEQUENCE</scope>
</reference>
<gene>
    <name evidence="1" type="ORF">LCGC14_2715460</name>
</gene>
<organism evidence="1">
    <name type="scientific">marine sediment metagenome</name>
    <dbReference type="NCBI Taxonomy" id="412755"/>
    <lineage>
        <taxon>unclassified sequences</taxon>
        <taxon>metagenomes</taxon>
        <taxon>ecological metagenomes</taxon>
    </lineage>
</organism>
<sequence length="64" mass="7654">MSDEIKYIIKTKVGRNEHLHQIYAEELEFVKEMYLKMEKCTLLEIYQLKEVVTERYGNALIATD</sequence>
<comment type="caution">
    <text evidence="1">The sequence shown here is derived from an EMBL/GenBank/DDBJ whole genome shotgun (WGS) entry which is preliminary data.</text>
</comment>
<evidence type="ECO:0000313" key="1">
    <source>
        <dbReference type="EMBL" id="KKK91190.1"/>
    </source>
</evidence>